<dbReference type="Pfam" id="PF25298">
    <property type="entry name" value="Baculo_FP_2nd"/>
    <property type="match status" value="1"/>
</dbReference>
<protein>
    <recommendedName>
        <fullName evidence="1">FP protein C-terminal domain-containing protein</fullName>
    </recommendedName>
</protein>
<dbReference type="InterPro" id="IPR057251">
    <property type="entry name" value="FP_C"/>
</dbReference>
<evidence type="ECO:0000313" key="2">
    <source>
        <dbReference type="EMBL" id="KAJ8706827.1"/>
    </source>
</evidence>
<dbReference type="EMBL" id="JARGEI010000028">
    <property type="protein sequence ID" value="KAJ8706827.1"/>
    <property type="molecule type" value="Genomic_DNA"/>
</dbReference>
<organism evidence="2 3">
    <name type="scientific">Mythimna separata</name>
    <name type="common">Oriental armyworm</name>
    <name type="synonym">Pseudaletia separata</name>
    <dbReference type="NCBI Taxonomy" id="271217"/>
    <lineage>
        <taxon>Eukaryota</taxon>
        <taxon>Metazoa</taxon>
        <taxon>Ecdysozoa</taxon>
        <taxon>Arthropoda</taxon>
        <taxon>Hexapoda</taxon>
        <taxon>Insecta</taxon>
        <taxon>Pterygota</taxon>
        <taxon>Neoptera</taxon>
        <taxon>Endopterygota</taxon>
        <taxon>Lepidoptera</taxon>
        <taxon>Glossata</taxon>
        <taxon>Ditrysia</taxon>
        <taxon>Noctuoidea</taxon>
        <taxon>Noctuidae</taxon>
        <taxon>Noctuinae</taxon>
        <taxon>Hadenini</taxon>
        <taxon>Mythimna</taxon>
    </lineage>
</organism>
<dbReference type="Proteomes" id="UP001231518">
    <property type="component" value="Chromosome 30"/>
</dbReference>
<sequence>MSCVKHSLQFHADEQIDLKKRVESMSRLQKDQSVTSTTYLESKIEALEQQARQCNLEICNIPDKRGENLLQLLGSIGEAINFSIPQKDVISIHRVPHAHQQTNRPKNIVVKFSTRILRDNVLSAYRLAKSLKTEQVGIPGSSTNIYINEHLTLRNKILFRKCKEAAKLHQFNYVWIKNCTILVRKKDGDAAFAVRSEADIARINSNFKNDDGALNNSNVV</sequence>
<gene>
    <name evidence="2" type="ORF">PYW07_012905</name>
</gene>
<accession>A0AAD7Y931</accession>
<reference evidence="2" key="1">
    <citation type="submission" date="2023-03" db="EMBL/GenBank/DDBJ databases">
        <title>Chromosome-level genomes of two armyworms, Mythimna separata and Mythimna loreyi, provide insights into the biosynthesis and reception of sex pheromones.</title>
        <authorList>
            <person name="Zhao H."/>
        </authorList>
    </citation>
    <scope>NUCLEOTIDE SEQUENCE</scope>
    <source>
        <strain evidence="2">BeijingLab</strain>
        <tissue evidence="2">Pupa</tissue>
    </source>
</reference>
<proteinExistence type="predicted"/>
<feature type="domain" description="FP protein C-terminal" evidence="1">
    <location>
        <begin position="152"/>
        <end position="203"/>
    </location>
</feature>
<comment type="caution">
    <text evidence="2">The sequence shown here is derived from an EMBL/GenBank/DDBJ whole genome shotgun (WGS) entry which is preliminary data.</text>
</comment>
<evidence type="ECO:0000259" key="1">
    <source>
        <dbReference type="Pfam" id="PF25298"/>
    </source>
</evidence>
<evidence type="ECO:0000313" key="3">
    <source>
        <dbReference type="Proteomes" id="UP001231518"/>
    </source>
</evidence>
<dbReference type="Gene3D" id="3.30.70.1820">
    <property type="entry name" value="L1 transposable element, RRM domain"/>
    <property type="match status" value="1"/>
</dbReference>
<dbReference type="AlphaFoldDB" id="A0AAD7Y931"/>
<name>A0AAD7Y931_MYTSE</name>
<keyword evidence="3" id="KW-1185">Reference proteome</keyword>